<dbReference type="Pfam" id="PF00440">
    <property type="entry name" value="TetR_N"/>
    <property type="match status" value="1"/>
</dbReference>
<dbReference type="SUPFAM" id="SSF46689">
    <property type="entry name" value="Homeodomain-like"/>
    <property type="match status" value="1"/>
</dbReference>
<dbReference type="PROSITE" id="PS01081">
    <property type="entry name" value="HTH_TETR_1"/>
    <property type="match status" value="1"/>
</dbReference>
<dbReference type="SUPFAM" id="SSF48498">
    <property type="entry name" value="Tetracyclin repressor-like, C-terminal domain"/>
    <property type="match status" value="1"/>
</dbReference>
<dbReference type="InterPro" id="IPR001647">
    <property type="entry name" value="HTH_TetR"/>
</dbReference>
<accession>A0ABW1VJB1</accession>
<dbReference type="EMBL" id="JBHSTP010000003">
    <property type="protein sequence ID" value="MFC6356962.1"/>
    <property type="molecule type" value="Genomic_DNA"/>
</dbReference>
<reference evidence="8" key="1">
    <citation type="journal article" date="2019" name="Int. J. Syst. Evol. Microbiol.">
        <title>The Global Catalogue of Microorganisms (GCM) 10K type strain sequencing project: providing services to taxonomists for standard genome sequencing and annotation.</title>
        <authorList>
            <consortium name="The Broad Institute Genomics Platform"/>
            <consortium name="The Broad Institute Genome Sequencing Center for Infectious Disease"/>
            <person name="Wu L."/>
            <person name="Ma J."/>
        </authorList>
    </citation>
    <scope>NUCLEOTIDE SEQUENCE [LARGE SCALE GENOMIC DNA]</scope>
    <source>
        <strain evidence="8">CCUG 43304</strain>
    </source>
</reference>
<dbReference type="InterPro" id="IPR039538">
    <property type="entry name" value="BetI_C"/>
</dbReference>
<keyword evidence="3 5" id="KW-0238">DNA-binding</keyword>
<organism evidence="7 8">
    <name type="scientific">Luethyella okanaganae</name>
    <dbReference type="NCBI Taxonomy" id="69372"/>
    <lineage>
        <taxon>Bacteria</taxon>
        <taxon>Bacillati</taxon>
        <taxon>Actinomycetota</taxon>
        <taxon>Actinomycetes</taxon>
        <taxon>Micrococcales</taxon>
        <taxon>Microbacteriaceae</taxon>
        <taxon>Luethyella</taxon>
    </lineage>
</organism>
<dbReference type="InterPro" id="IPR023772">
    <property type="entry name" value="DNA-bd_HTH_TetR-type_CS"/>
</dbReference>
<name>A0ABW1VJB1_9MICO</name>
<evidence type="ECO:0000256" key="2">
    <source>
        <dbReference type="ARBA" id="ARBA00023015"/>
    </source>
</evidence>
<evidence type="ECO:0000256" key="3">
    <source>
        <dbReference type="ARBA" id="ARBA00023125"/>
    </source>
</evidence>
<dbReference type="InterPro" id="IPR050109">
    <property type="entry name" value="HTH-type_TetR-like_transc_reg"/>
</dbReference>
<dbReference type="PANTHER" id="PTHR30055:SF226">
    <property type="entry name" value="HTH-TYPE TRANSCRIPTIONAL REGULATOR PKSA"/>
    <property type="match status" value="1"/>
</dbReference>
<feature type="DNA-binding region" description="H-T-H motif" evidence="5">
    <location>
        <begin position="31"/>
        <end position="50"/>
    </location>
</feature>
<protein>
    <submittedName>
        <fullName evidence="7">TetR/AcrR family transcriptional regulator</fullName>
    </submittedName>
</protein>
<evidence type="ECO:0000313" key="7">
    <source>
        <dbReference type="EMBL" id="MFC6356962.1"/>
    </source>
</evidence>
<dbReference type="PANTHER" id="PTHR30055">
    <property type="entry name" value="HTH-TYPE TRANSCRIPTIONAL REGULATOR RUTR"/>
    <property type="match status" value="1"/>
</dbReference>
<keyword evidence="4" id="KW-0804">Transcription</keyword>
<evidence type="ECO:0000256" key="5">
    <source>
        <dbReference type="PROSITE-ProRule" id="PRU00335"/>
    </source>
</evidence>
<dbReference type="Pfam" id="PF13977">
    <property type="entry name" value="TetR_C_6"/>
    <property type="match status" value="1"/>
</dbReference>
<keyword evidence="1" id="KW-0678">Repressor</keyword>
<gene>
    <name evidence="7" type="ORF">ACFQB0_12680</name>
</gene>
<comment type="caution">
    <text evidence="7">The sequence shown here is derived from an EMBL/GenBank/DDBJ whole genome shotgun (WGS) entry which is preliminary data.</text>
</comment>
<evidence type="ECO:0000259" key="6">
    <source>
        <dbReference type="PROSITE" id="PS50977"/>
    </source>
</evidence>
<keyword evidence="8" id="KW-1185">Reference proteome</keyword>
<dbReference type="InterPro" id="IPR036271">
    <property type="entry name" value="Tet_transcr_reg_TetR-rel_C_sf"/>
</dbReference>
<dbReference type="InterPro" id="IPR009057">
    <property type="entry name" value="Homeodomain-like_sf"/>
</dbReference>
<evidence type="ECO:0000313" key="8">
    <source>
        <dbReference type="Proteomes" id="UP001596306"/>
    </source>
</evidence>
<evidence type="ECO:0000256" key="4">
    <source>
        <dbReference type="ARBA" id="ARBA00023163"/>
    </source>
</evidence>
<dbReference type="RefSeq" id="WP_386732213.1">
    <property type="nucleotide sequence ID" value="NZ_JBHSTP010000003.1"/>
</dbReference>
<dbReference type="PROSITE" id="PS50977">
    <property type="entry name" value="HTH_TETR_2"/>
    <property type="match status" value="1"/>
</dbReference>
<dbReference type="Gene3D" id="1.10.357.10">
    <property type="entry name" value="Tetracycline Repressor, domain 2"/>
    <property type="match status" value="1"/>
</dbReference>
<feature type="domain" description="HTH tetR-type" evidence="6">
    <location>
        <begin position="8"/>
        <end position="68"/>
    </location>
</feature>
<evidence type="ECO:0000256" key="1">
    <source>
        <dbReference type="ARBA" id="ARBA00022491"/>
    </source>
</evidence>
<dbReference type="Proteomes" id="UP001596306">
    <property type="component" value="Unassembled WGS sequence"/>
</dbReference>
<proteinExistence type="predicted"/>
<keyword evidence="2" id="KW-0805">Transcription regulation</keyword>
<sequence>MPKVVDHEAHRAELAAAVWRVIGRGGMSSATVRAVAAEAGVSPGALRHYFSDQAGLLRFAAEMMTQRVVERLRGHMAEGDTGRELSQRLLEEMLPLDEDRRIEVIVWLEGLSQARLDPQLAGLKTAGWFGERHVCRIAWASARDLAIPQQATDEFSNPIDELAVDKLHTFLDGLTLQAVAFPEHVSREDVSRRLREFISMLLVNAERTTSP</sequence>